<evidence type="ECO:0000256" key="2">
    <source>
        <dbReference type="SAM" id="Phobius"/>
    </source>
</evidence>
<feature type="region of interest" description="Disordered" evidence="1">
    <location>
        <begin position="58"/>
        <end position="93"/>
    </location>
</feature>
<evidence type="ECO:0000256" key="1">
    <source>
        <dbReference type="SAM" id="MobiDB-lite"/>
    </source>
</evidence>
<feature type="compositionally biased region" description="Polar residues" evidence="1">
    <location>
        <begin position="58"/>
        <end position="78"/>
    </location>
</feature>
<keyword evidence="2" id="KW-1133">Transmembrane helix</keyword>
<keyword evidence="3" id="KW-1185">Reference proteome</keyword>
<organism evidence="3 4">
    <name type="scientific">Romanomermis culicivorax</name>
    <name type="common">Nematode worm</name>
    <dbReference type="NCBI Taxonomy" id="13658"/>
    <lineage>
        <taxon>Eukaryota</taxon>
        <taxon>Metazoa</taxon>
        <taxon>Ecdysozoa</taxon>
        <taxon>Nematoda</taxon>
        <taxon>Enoplea</taxon>
        <taxon>Dorylaimia</taxon>
        <taxon>Mermithida</taxon>
        <taxon>Mermithoidea</taxon>
        <taxon>Mermithidae</taxon>
        <taxon>Romanomermis</taxon>
    </lineage>
</organism>
<accession>A0A915IUX8</accession>
<protein>
    <submittedName>
        <fullName evidence="4">Uncharacterized protein</fullName>
    </submittedName>
</protein>
<dbReference type="Proteomes" id="UP000887565">
    <property type="component" value="Unplaced"/>
</dbReference>
<dbReference type="WBParaSite" id="nRc.2.0.1.t17622-RA">
    <property type="protein sequence ID" value="nRc.2.0.1.t17622-RA"/>
    <property type="gene ID" value="nRc.2.0.1.g17622"/>
</dbReference>
<dbReference type="AlphaFoldDB" id="A0A915IUX8"/>
<feature type="transmembrane region" description="Helical" evidence="2">
    <location>
        <begin position="6"/>
        <end position="22"/>
    </location>
</feature>
<evidence type="ECO:0000313" key="3">
    <source>
        <dbReference type="Proteomes" id="UP000887565"/>
    </source>
</evidence>
<proteinExistence type="predicted"/>
<evidence type="ECO:0000313" key="4">
    <source>
        <dbReference type="WBParaSite" id="nRc.2.0.1.t17622-RA"/>
    </source>
</evidence>
<sequence length="93" mass="9824">MPSKAVGEIVLSFTIVIIRLLSRGYPEMSNLRQGSNGVGMRIQIQNANHVEHDARITTVGSSPTSGRSAENFQTNLPDSSGGRIGARATAGQS</sequence>
<reference evidence="4" key="1">
    <citation type="submission" date="2022-11" db="UniProtKB">
        <authorList>
            <consortium name="WormBaseParasite"/>
        </authorList>
    </citation>
    <scope>IDENTIFICATION</scope>
</reference>
<keyword evidence="2" id="KW-0812">Transmembrane</keyword>
<name>A0A915IUX8_ROMCU</name>
<keyword evidence="2" id="KW-0472">Membrane</keyword>